<dbReference type="GeneID" id="31360716"/>
<evidence type="ECO:0000256" key="1">
    <source>
        <dbReference type="ARBA" id="ARBA00004123"/>
    </source>
</evidence>
<sequence length="240" mass="26778">MSEDTATTTTTSSSSNTSTTTTNTNVYQNGMNGTHHSSSSNTNTNNSNNISTNNHVNNNNNSNNNNNNSNVNSNNNNNNNLNPFELLMKLNGNLEVFIQSLISSNEAKEKTYSEVIEVNIENLLGSIGDLDGYLKSIQSKYNQKKDLDVKQEIFRVKKEIESKDMLIEKYKNKVKEWKSHFEPIYREQYETLNSSGQVFSSSSDIPFSPMQTPIPNTPSILSSLSQRTPPAFNLPGSSFL</sequence>
<dbReference type="AlphaFoldDB" id="D3B9T3"/>
<feature type="region of interest" description="Disordered" evidence="8">
    <location>
        <begin position="1"/>
        <end position="80"/>
    </location>
</feature>
<evidence type="ECO:0000256" key="6">
    <source>
        <dbReference type="ARBA" id="ARBA00023163"/>
    </source>
</evidence>
<dbReference type="RefSeq" id="XP_020434112.1">
    <property type="nucleotide sequence ID" value="XM_020576123.1"/>
</dbReference>
<keyword evidence="5" id="KW-0010">Activator</keyword>
<gene>
    <name evidence="9" type="primary">med28</name>
    <name evidence="9" type="ORF">PPL_05230</name>
</gene>
<feature type="compositionally biased region" description="Low complexity" evidence="8">
    <location>
        <begin position="37"/>
        <end position="80"/>
    </location>
</feature>
<evidence type="ECO:0000313" key="10">
    <source>
        <dbReference type="Proteomes" id="UP000001396"/>
    </source>
</evidence>
<feature type="compositionally biased region" description="Polar residues" evidence="8">
    <location>
        <begin position="26"/>
        <end position="36"/>
    </location>
</feature>
<keyword evidence="7" id="KW-0539">Nucleus</keyword>
<comment type="caution">
    <text evidence="9">The sequence shown here is derived from an EMBL/GenBank/DDBJ whole genome shotgun (WGS) entry which is preliminary data.</text>
</comment>
<keyword evidence="4" id="KW-0175">Coiled coil</keyword>
<dbReference type="EMBL" id="ADBJ01000022">
    <property type="protein sequence ID" value="EFA81995.1"/>
    <property type="molecule type" value="Genomic_DNA"/>
</dbReference>
<dbReference type="Pfam" id="PF11594">
    <property type="entry name" value="Med28"/>
    <property type="match status" value="1"/>
</dbReference>
<feature type="region of interest" description="Disordered" evidence="8">
    <location>
        <begin position="207"/>
        <end position="240"/>
    </location>
</feature>
<comment type="subcellular location">
    <subcellularLocation>
        <location evidence="1">Nucleus</location>
    </subcellularLocation>
</comment>
<comment type="similarity">
    <text evidence="2">Belongs to the Mediator complex subunit 28 family.</text>
</comment>
<dbReference type="InterPro" id="IPR021640">
    <property type="entry name" value="Mediator_Med28"/>
</dbReference>
<evidence type="ECO:0000256" key="7">
    <source>
        <dbReference type="ARBA" id="ARBA00023242"/>
    </source>
</evidence>
<organism evidence="9 10">
    <name type="scientific">Heterostelium pallidum (strain ATCC 26659 / Pp 5 / PN500)</name>
    <name type="common">Cellular slime mold</name>
    <name type="synonym">Polysphondylium pallidum</name>
    <dbReference type="NCBI Taxonomy" id="670386"/>
    <lineage>
        <taxon>Eukaryota</taxon>
        <taxon>Amoebozoa</taxon>
        <taxon>Evosea</taxon>
        <taxon>Eumycetozoa</taxon>
        <taxon>Dictyostelia</taxon>
        <taxon>Acytosteliales</taxon>
        <taxon>Acytosteliaceae</taxon>
        <taxon>Heterostelium</taxon>
    </lineage>
</organism>
<dbReference type="OMA" id="WKSHFEP"/>
<feature type="compositionally biased region" description="Low complexity" evidence="8">
    <location>
        <begin position="7"/>
        <end position="25"/>
    </location>
</feature>
<evidence type="ECO:0000313" key="9">
    <source>
        <dbReference type="EMBL" id="EFA81995.1"/>
    </source>
</evidence>
<dbReference type="Proteomes" id="UP000001396">
    <property type="component" value="Unassembled WGS sequence"/>
</dbReference>
<protein>
    <submittedName>
        <fullName evidence="9">Putative mediator complex subunit 28</fullName>
    </submittedName>
</protein>
<keyword evidence="3" id="KW-0805">Transcription regulation</keyword>
<proteinExistence type="inferred from homology"/>
<keyword evidence="6" id="KW-0804">Transcription</keyword>
<name>D3B9T3_HETP5</name>
<evidence type="ECO:0000256" key="5">
    <source>
        <dbReference type="ARBA" id="ARBA00023159"/>
    </source>
</evidence>
<feature type="compositionally biased region" description="Polar residues" evidence="8">
    <location>
        <begin position="207"/>
        <end position="228"/>
    </location>
</feature>
<dbReference type="GO" id="GO:0016592">
    <property type="term" value="C:mediator complex"/>
    <property type="evidence" value="ECO:0007669"/>
    <property type="project" value="TreeGrafter"/>
</dbReference>
<dbReference type="FunCoup" id="D3B9T3">
    <property type="interactions" value="76"/>
</dbReference>
<keyword evidence="10" id="KW-1185">Reference proteome</keyword>
<evidence type="ECO:0000256" key="3">
    <source>
        <dbReference type="ARBA" id="ARBA00023015"/>
    </source>
</evidence>
<evidence type="ECO:0000256" key="4">
    <source>
        <dbReference type="ARBA" id="ARBA00023054"/>
    </source>
</evidence>
<accession>D3B9T3</accession>
<reference evidence="9 10" key="1">
    <citation type="journal article" date="2011" name="Genome Res.">
        <title>Phylogeny-wide analysis of social amoeba genomes highlights ancient origins for complex intercellular communication.</title>
        <authorList>
            <person name="Heidel A.J."/>
            <person name="Lawal H.M."/>
            <person name="Felder M."/>
            <person name="Schilde C."/>
            <person name="Helps N.R."/>
            <person name="Tunggal B."/>
            <person name="Rivero F."/>
            <person name="John U."/>
            <person name="Schleicher M."/>
            <person name="Eichinger L."/>
            <person name="Platzer M."/>
            <person name="Noegel A.A."/>
            <person name="Schaap P."/>
            <person name="Gloeckner G."/>
        </authorList>
    </citation>
    <scope>NUCLEOTIDE SEQUENCE [LARGE SCALE GENOMIC DNA]</scope>
    <source>
        <strain evidence="10">ATCC 26659 / Pp 5 / PN500</strain>
    </source>
</reference>
<evidence type="ECO:0000256" key="8">
    <source>
        <dbReference type="SAM" id="MobiDB-lite"/>
    </source>
</evidence>
<dbReference type="PANTHER" id="PTHR13512">
    <property type="entry name" value="MEDIATOR COMPLEX SUBUNIT 28"/>
    <property type="match status" value="1"/>
</dbReference>
<dbReference type="PANTHER" id="PTHR13512:SF2">
    <property type="entry name" value="MEDIATOR OF RNA POLYMERASE II TRANSCRIPTION SUBUNIT 28"/>
    <property type="match status" value="1"/>
</dbReference>
<evidence type="ECO:0000256" key="2">
    <source>
        <dbReference type="ARBA" id="ARBA00005571"/>
    </source>
</evidence>
<dbReference type="InParanoid" id="D3B9T3"/>